<dbReference type="InterPro" id="IPR036390">
    <property type="entry name" value="WH_DNA-bd_sf"/>
</dbReference>
<comment type="similarity">
    <text evidence="1">Belongs to the proteasome subunit S11 family.</text>
</comment>
<sequence>MSSHEIDTVLSTLRLEADPSLEQYFTLFETYYEQKLWHQLTQTLRKFYHEPASQLLRLRLYDTFIAKFYDKINQLDLVEFLLLSLKNYPNIDESLKYLNDLKLNFIQIDNEKQRNDGLKDHSHGCLLIDIEIARCYILQNDLIKSRDLLDKIESKFDWMDSIPLTLKNSFYSVNSQYYELKNDFNNFYYTSLLYLSTLDDKNDSSSSDYLTQEELKQCAYNLSIAALLGDKIYNFGELLQHPIMANIVNDTNYQWLFKLLNALTQGDFEVFDDLIKNDQNLRNVSVLLSHESFLRQKICLMTLVESVFAKNVRTLSFDDIAEATHLPKDDIEHLVMRAISLHLLNGSIDQVNEIVVITWVQPRIINFDQIDKMKNRLVEWDQQVKALGEKMEAKGKSIWV</sequence>
<gene>
    <name evidence="4" type="primary">NCAS0F01120</name>
    <name evidence="4" type="ordered locus">NCAS_0F01120</name>
</gene>
<dbReference type="Pfam" id="PF18261">
    <property type="entry name" value="Rpn9_C"/>
    <property type="match status" value="1"/>
</dbReference>
<dbReference type="GO" id="GO:0043161">
    <property type="term" value="P:proteasome-mediated ubiquitin-dependent protein catabolic process"/>
    <property type="evidence" value="ECO:0007669"/>
    <property type="project" value="EnsemblFungi"/>
</dbReference>
<protein>
    <recommendedName>
        <fullName evidence="3">PCI domain-containing protein</fullName>
    </recommendedName>
</protein>
<dbReference type="FunCoup" id="G0VGH5">
    <property type="interactions" value="1480"/>
</dbReference>
<dbReference type="GeneID" id="96904244"/>
<evidence type="ECO:0000259" key="3">
    <source>
        <dbReference type="PROSITE" id="PS50250"/>
    </source>
</evidence>
<dbReference type="Proteomes" id="UP000001640">
    <property type="component" value="Chromosome 6"/>
</dbReference>
<dbReference type="InParanoid" id="G0VGH5"/>
<feature type="domain" description="PCI" evidence="3">
    <location>
        <begin position="186"/>
        <end position="362"/>
    </location>
</feature>
<dbReference type="AlphaFoldDB" id="G0VGH5"/>
<keyword evidence="2" id="KW-0647">Proteasome</keyword>
<reference evidence="4 5" key="1">
    <citation type="journal article" date="2011" name="Proc. Natl. Acad. Sci. U.S.A.">
        <title>Evolutionary erosion of yeast sex chromosomes by mating-type switching accidents.</title>
        <authorList>
            <person name="Gordon J.L."/>
            <person name="Armisen D."/>
            <person name="Proux-Wera E."/>
            <person name="Oheigeartaigh S.S."/>
            <person name="Byrne K.P."/>
            <person name="Wolfe K.H."/>
        </authorList>
    </citation>
    <scope>NUCLEOTIDE SEQUENCE [LARGE SCALE GENOMIC DNA]</scope>
    <source>
        <strain evidence="5">ATCC 76901 / BCRC 22586 / CBS 4309 / NBRC 1992 / NRRL Y-12630</strain>
    </source>
</reference>
<dbReference type="EMBL" id="HE576757">
    <property type="protein sequence ID" value="CCC70596.1"/>
    <property type="molecule type" value="Genomic_DNA"/>
</dbReference>
<dbReference type="PROSITE" id="PS50250">
    <property type="entry name" value="PCI"/>
    <property type="match status" value="1"/>
</dbReference>
<dbReference type="STRING" id="1064592.G0VGH5"/>
<dbReference type="SMART" id="SM00088">
    <property type="entry name" value="PINT"/>
    <property type="match status" value="1"/>
</dbReference>
<dbReference type="PANTHER" id="PTHR10539">
    <property type="entry name" value="26S PROTEASOME NON-ATPASE REGULATORY SUBUNIT 13"/>
    <property type="match status" value="1"/>
</dbReference>
<dbReference type="eggNOG" id="KOG2908">
    <property type="taxonomic scope" value="Eukaryota"/>
</dbReference>
<dbReference type="GO" id="GO:0005829">
    <property type="term" value="C:cytosol"/>
    <property type="evidence" value="ECO:0007669"/>
    <property type="project" value="EnsemblFungi"/>
</dbReference>
<dbReference type="HOGENOM" id="CLU_042989_0_0_1"/>
<keyword evidence="5" id="KW-1185">Reference proteome</keyword>
<dbReference type="InterPro" id="IPR054179">
    <property type="entry name" value="PSD13_N"/>
</dbReference>
<name>G0VGH5_NAUCA</name>
<evidence type="ECO:0000313" key="4">
    <source>
        <dbReference type="EMBL" id="CCC70596.1"/>
    </source>
</evidence>
<evidence type="ECO:0000256" key="1">
    <source>
        <dbReference type="ARBA" id="ARBA00006207"/>
    </source>
</evidence>
<dbReference type="InterPro" id="IPR035298">
    <property type="entry name" value="PSMD13"/>
</dbReference>
<dbReference type="PANTHER" id="PTHR10539:SF0">
    <property type="entry name" value="26S PROTEASOME NON-ATPASE REGULATORY SUBUNIT 13"/>
    <property type="match status" value="1"/>
</dbReference>
<dbReference type="Pfam" id="PF22037">
    <property type="entry name" value="PSD13_N"/>
    <property type="match status" value="1"/>
</dbReference>
<dbReference type="InterPro" id="IPR040798">
    <property type="entry name" value="Rpn9_C"/>
</dbReference>
<dbReference type="InterPro" id="IPR000717">
    <property type="entry name" value="PCI_dom"/>
</dbReference>
<accession>G0VGH5</accession>
<reference key="2">
    <citation type="submission" date="2011-08" db="EMBL/GenBank/DDBJ databases">
        <title>Genome sequence of Naumovozyma castellii.</title>
        <authorList>
            <person name="Gordon J.L."/>
            <person name="Armisen D."/>
            <person name="Proux-Wera E."/>
            <person name="OhEigeartaigh S.S."/>
            <person name="Byrne K.P."/>
            <person name="Wolfe K.H."/>
        </authorList>
    </citation>
    <scope>NUCLEOTIDE SEQUENCE</scope>
    <source>
        <strain>Type strain:CBS 4309</strain>
    </source>
</reference>
<dbReference type="GO" id="GO:0005198">
    <property type="term" value="F:structural molecule activity"/>
    <property type="evidence" value="ECO:0007669"/>
    <property type="project" value="EnsemblFungi"/>
</dbReference>
<dbReference type="OMA" id="SFEDYWE"/>
<dbReference type="SUPFAM" id="SSF46785">
    <property type="entry name" value="Winged helix' DNA-binding domain"/>
    <property type="match status" value="1"/>
</dbReference>
<evidence type="ECO:0000256" key="2">
    <source>
        <dbReference type="ARBA" id="ARBA00022942"/>
    </source>
</evidence>
<dbReference type="PROSITE" id="PS00018">
    <property type="entry name" value="EF_HAND_1"/>
    <property type="match status" value="1"/>
</dbReference>
<organism evidence="4 5">
    <name type="scientific">Naumovozyma castellii</name>
    <name type="common">Yeast</name>
    <name type="synonym">Saccharomyces castellii</name>
    <dbReference type="NCBI Taxonomy" id="27288"/>
    <lineage>
        <taxon>Eukaryota</taxon>
        <taxon>Fungi</taxon>
        <taxon>Dikarya</taxon>
        <taxon>Ascomycota</taxon>
        <taxon>Saccharomycotina</taxon>
        <taxon>Saccharomycetes</taxon>
        <taxon>Saccharomycetales</taxon>
        <taxon>Saccharomycetaceae</taxon>
        <taxon>Naumovozyma</taxon>
    </lineage>
</organism>
<proteinExistence type="inferred from homology"/>
<dbReference type="GO" id="GO:0043248">
    <property type="term" value="P:proteasome assembly"/>
    <property type="evidence" value="ECO:0007669"/>
    <property type="project" value="EnsemblFungi"/>
</dbReference>
<dbReference type="OrthoDB" id="1093at2759"/>
<dbReference type="GO" id="GO:0008541">
    <property type="term" value="C:proteasome regulatory particle, lid subcomplex"/>
    <property type="evidence" value="ECO:0007669"/>
    <property type="project" value="EnsemblFungi"/>
</dbReference>
<dbReference type="GO" id="GO:0005634">
    <property type="term" value="C:nucleus"/>
    <property type="evidence" value="ECO:0007669"/>
    <property type="project" value="EnsemblFungi"/>
</dbReference>
<evidence type="ECO:0000313" key="5">
    <source>
        <dbReference type="Proteomes" id="UP000001640"/>
    </source>
</evidence>
<dbReference type="RefSeq" id="XP_003676951.1">
    <property type="nucleotide sequence ID" value="XM_003676903.1"/>
</dbReference>
<dbReference type="KEGG" id="ncs:NCAS_0F01120"/>
<dbReference type="InterPro" id="IPR018247">
    <property type="entry name" value="EF_Hand_1_Ca_BS"/>
</dbReference>
<dbReference type="GO" id="GO:0034515">
    <property type="term" value="C:proteasome storage granule"/>
    <property type="evidence" value="ECO:0007669"/>
    <property type="project" value="EnsemblFungi"/>
</dbReference>
<dbReference type="Pfam" id="PF01399">
    <property type="entry name" value="PCI"/>
    <property type="match status" value="1"/>
</dbReference>